<feature type="domain" description="DUF403" evidence="1">
    <location>
        <begin position="506"/>
        <end position="782"/>
    </location>
</feature>
<dbReference type="PANTHER" id="PTHR34595:SF2">
    <property type="entry name" value="BLR2978 PROTEIN"/>
    <property type="match status" value="1"/>
</dbReference>
<evidence type="ECO:0000313" key="3">
    <source>
        <dbReference type="EMBL" id="MBB4003285.1"/>
    </source>
</evidence>
<evidence type="ECO:0000259" key="2">
    <source>
        <dbReference type="Pfam" id="PF14403"/>
    </source>
</evidence>
<dbReference type="SUPFAM" id="SSF56059">
    <property type="entry name" value="Glutathione synthetase ATP-binding domain-like"/>
    <property type="match status" value="1"/>
</dbReference>
<proteinExistence type="predicted"/>
<organism evidence="3 4">
    <name type="scientific">Aurantimonas endophytica</name>
    <dbReference type="NCBI Taxonomy" id="1522175"/>
    <lineage>
        <taxon>Bacteria</taxon>
        <taxon>Pseudomonadati</taxon>
        <taxon>Pseudomonadota</taxon>
        <taxon>Alphaproteobacteria</taxon>
        <taxon>Hyphomicrobiales</taxon>
        <taxon>Aurantimonadaceae</taxon>
        <taxon>Aurantimonas</taxon>
    </lineage>
</organism>
<keyword evidence="4" id="KW-1185">Reference proteome</keyword>
<gene>
    <name evidence="3" type="ORF">GGR03_002366</name>
</gene>
<feature type="domain" description="Circularly permuted ATP-grasp type 2" evidence="2">
    <location>
        <begin position="89"/>
        <end position="459"/>
    </location>
</feature>
<dbReference type="AlphaFoldDB" id="A0A7W6MPR1"/>
<dbReference type="Pfam" id="PF04168">
    <property type="entry name" value="Alpha-E"/>
    <property type="match status" value="1"/>
</dbReference>
<dbReference type="InterPro" id="IPR007296">
    <property type="entry name" value="DUF403"/>
</dbReference>
<dbReference type="PANTHER" id="PTHR34595">
    <property type="entry name" value="BLR5612 PROTEIN"/>
    <property type="match status" value="1"/>
</dbReference>
<dbReference type="InterPro" id="IPR051680">
    <property type="entry name" value="ATP-dep_Glu-Cys_Ligase-2"/>
</dbReference>
<dbReference type="RefSeq" id="WP_246367914.1">
    <property type="nucleotide sequence ID" value="NZ_JAAAMM010000003.1"/>
</dbReference>
<dbReference type="EMBL" id="JACIEM010000003">
    <property type="protein sequence ID" value="MBB4003285.1"/>
    <property type="molecule type" value="Genomic_DNA"/>
</dbReference>
<evidence type="ECO:0000259" key="1">
    <source>
        <dbReference type="Pfam" id="PF04168"/>
    </source>
</evidence>
<sequence>MQETASWSPLTRYASLVGTGRDEMLAGDGSVRSQYRPLVDALVAMPEAERESRFRSASQYLSEAGVHHRIYRPGDADEEEREWPLSQPPLVVDPAEWAGLEKGLVQRAEFLERLLADIYGERALVRDGVLPGAILGSNPEFLRPLAGQGLSGQPLIRFIAVDLGRGPDGRWWVLGDRTQAPSGAGFALENRVATSKAFPDLARQMNVERLAAFFQRFREMLHGLAGGDMSSIGLLTPGPHNETYFEHAYLARYLGLLLLEGGDLVVHRDRADVRTVDGFQPIRVLWRRLDAEFCDPLELFGGSRIGTPGLLRAIRSGALAVINAPGSGILESRALMAFQKPLAKALIGAELALPTIATWWCGQKAERRFVEANRHRLQLASAFPPAATAQPVADPVALDWADALTAGGIGVVAEEIAALSTAPVFIDGQLEPRPVTWRVFLSRDDRGWHVMPGGFARIADSRDARAVSMQAGGRSADVWVPSRETPRPVTLLPRERSFVRRVPGALPARAADNLFWLGRYAERCEVATRLVRLYAARVGEVLPSGEIDARLEALLAEFGVAPDAMAKGLLALARRAADTASRIRDRFSPDGWRTLDELVELIQEAHAEKDEDTVALANQILTRLSGFTGLVRENMYQFAGWRFMQCGRRIERGRMSAHIASVLLAGDAPEGALEGLLEFTDSRVTYRRRYSVDLSRETVVDLTVLDPLNPRSVAFQVNSLVDRLAELPGMHAAETPDLMSRRIARLKVRLQTADATEIDTAFLDRVEADLGLISDLLTERYLLSSPGARPDRAAPE</sequence>
<reference evidence="3 4" key="1">
    <citation type="submission" date="2020-08" db="EMBL/GenBank/DDBJ databases">
        <title>Genomic Encyclopedia of Type Strains, Phase IV (KMG-IV): sequencing the most valuable type-strain genomes for metagenomic binning, comparative biology and taxonomic classification.</title>
        <authorList>
            <person name="Goeker M."/>
        </authorList>
    </citation>
    <scope>NUCLEOTIDE SEQUENCE [LARGE SCALE GENOMIC DNA]</scope>
    <source>
        <strain evidence="3 4">DSM 103570</strain>
    </source>
</reference>
<name>A0A7W6MPR1_9HYPH</name>
<dbReference type="Proteomes" id="UP000588647">
    <property type="component" value="Unassembled WGS sequence"/>
</dbReference>
<dbReference type="Pfam" id="PF14403">
    <property type="entry name" value="CP_ATPgrasp_2"/>
    <property type="match status" value="1"/>
</dbReference>
<accession>A0A7W6MPR1</accession>
<evidence type="ECO:0000313" key="4">
    <source>
        <dbReference type="Proteomes" id="UP000588647"/>
    </source>
</evidence>
<dbReference type="InterPro" id="IPR025841">
    <property type="entry name" value="CP_ATPgrasp_2"/>
</dbReference>
<comment type="caution">
    <text evidence="3">The sequence shown here is derived from an EMBL/GenBank/DDBJ whole genome shotgun (WGS) entry which is preliminary data.</text>
</comment>
<protein>
    <submittedName>
        <fullName evidence="3">Putative circularly permuted ATP-grasp superfamily protein/putative alpha-E superfamily protein</fullName>
    </submittedName>
</protein>
<dbReference type="Gene3D" id="3.40.50.11290">
    <property type="match status" value="1"/>
</dbReference>